<sequence>MSYSYIVTSQSPPKNPCFKMCHCDGDLVGTLVGVTNFQEKPKT</sequence>
<organism evidence="1">
    <name type="scientific">Arundo donax</name>
    <name type="common">Giant reed</name>
    <name type="synonym">Donax arundinaceus</name>
    <dbReference type="NCBI Taxonomy" id="35708"/>
    <lineage>
        <taxon>Eukaryota</taxon>
        <taxon>Viridiplantae</taxon>
        <taxon>Streptophyta</taxon>
        <taxon>Embryophyta</taxon>
        <taxon>Tracheophyta</taxon>
        <taxon>Spermatophyta</taxon>
        <taxon>Magnoliopsida</taxon>
        <taxon>Liliopsida</taxon>
        <taxon>Poales</taxon>
        <taxon>Poaceae</taxon>
        <taxon>PACMAD clade</taxon>
        <taxon>Arundinoideae</taxon>
        <taxon>Arundineae</taxon>
        <taxon>Arundo</taxon>
    </lineage>
</organism>
<dbReference type="EMBL" id="GBRH01228618">
    <property type="protein sequence ID" value="JAD69277.1"/>
    <property type="molecule type" value="Transcribed_RNA"/>
</dbReference>
<dbReference type="AlphaFoldDB" id="A0A0A9CCP1"/>
<reference evidence="1" key="1">
    <citation type="submission" date="2014-09" db="EMBL/GenBank/DDBJ databases">
        <authorList>
            <person name="Magalhaes I.L.F."/>
            <person name="Oliveira U."/>
            <person name="Santos F.R."/>
            <person name="Vidigal T.H.D.A."/>
            <person name="Brescovit A.D."/>
            <person name="Santos A.J."/>
        </authorList>
    </citation>
    <scope>NUCLEOTIDE SEQUENCE</scope>
    <source>
        <tissue evidence="1">Shoot tissue taken approximately 20 cm above the soil surface</tissue>
    </source>
</reference>
<protein>
    <submittedName>
        <fullName evidence="1">Uncharacterized protein</fullName>
    </submittedName>
</protein>
<name>A0A0A9CCP1_ARUDO</name>
<evidence type="ECO:0000313" key="1">
    <source>
        <dbReference type="EMBL" id="JAD69277.1"/>
    </source>
</evidence>
<reference evidence="1" key="2">
    <citation type="journal article" date="2015" name="Data Brief">
        <title>Shoot transcriptome of the giant reed, Arundo donax.</title>
        <authorList>
            <person name="Barrero R.A."/>
            <person name="Guerrero F.D."/>
            <person name="Moolhuijzen P."/>
            <person name="Goolsby J.A."/>
            <person name="Tidwell J."/>
            <person name="Bellgard S.E."/>
            <person name="Bellgard M.I."/>
        </authorList>
    </citation>
    <scope>NUCLEOTIDE SEQUENCE</scope>
    <source>
        <tissue evidence="1">Shoot tissue taken approximately 20 cm above the soil surface</tissue>
    </source>
</reference>
<proteinExistence type="predicted"/>
<accession>A0A0A9CCP1</accession>